<dbReference type="AlphaFoldDB" id="A0A5E7A8K8"/>
<dbReference type="CDD" id="cd21177">
    <property type="entry name" value="LPMO_AA10"/>
    <property type="match status" value="1"/>
</dbReference>
<evidence type="ECO:0000256" key="3">
    <source>
        <dbReference type="ARBA" id="ARBA00022729"/>
    </source>
</evidence>
<dbReference type="InterPro" id="IPR041029">
    <property type="entry name" value="GbpA_2"/>
</dbReference>
<keyword evidence="2" id="KW-0147">Chitin-binding</keyword>
<feature type="signal peptide" evidence="4">
    <location>
        <begin position="1"/>
        <end position="22"/>
    </location>
</feature>
<proteinExistence type="predicted"/>
<keyword evidence="3 4" id="KW-0732">Signal</keyword>
<dbReference type="Proteomes" id="UP000379480">
    <property type="component" value="Unassembled WGS sequence"/>
</dbReference>
<dbReference type="SUPFAM" id="SSF81296">
    <property type="entry name" value="E set domains"/>
    <property type="match status" value="1"/>
</dbReference>
<feature type="domain" description="Chitin-binding type-4" evidence="5">
    <location>
        <begin position="33"/>
        <end position="209"/>
    </location>
</feature>
<dbReference type="RefSeq" id="WP_412072474.1">
    <property type="nucleotide sequence ID" value="NZ_CABVHY010000003.1"/>
</dbReference>
<evidence type="ECO:0000259" key="5">
    <source>
        <dbReference type="Pfam" id="PF03067"/>
    </source>
</evidence>
<dbReference type="Gene3D" id="3.30.70.2150">
    <property type="match status" value="1"/>
</dbReference>
<sequence length="492" mass="53125" precursor="true">MKKIISKMGALTGCASSLTLLAAVLASQNAAAHGYLNDPPSRAFACKQKLNKDCGAAEYEPQSVGEAPKGFPLYGPADGQIASGGTRGDFAALDIQSANRWYLTEIKDRSVQFDWFYTAAHKSTKWEYFITKTGWNPNQALSRSSFESSPFCEVQGNGQVPIDGPAGGHGPASKKHECIIPEGKTGQHVVLAMWTVDDTAAAFHDVVDVNITAEGVPPDGWSNVGTIAPTQTLLVGDKVKARAFTGSTESTQYSVEISIDSAEEGKPQNWAFKLAEQVNKTQTLVRAGVRDEQGAIGPVKGTNNLFAKKESGVTRFELALEMQEDTGARMNFGGLGVEYKLEKGIAKVSFPVVNNRTMNIEATIFDANNKEVGFTRQLVAAQSNVWLNVDVRTEPGKHGVKLVGTTEDGRTTRQAFEETEMTGEGGGGDHDFVFPENFGSYTAGTKVLQPKDGLVYECKPFPSSGYCIQYSPSANQFEPGVGSHWHMAWDKK</sequence>
<feature type="chain" id="PRO_5022884393" evidence="4">
    <location>
        <begin position="23"/>
        <end position="492"/>
    </location>
</feature>
<evidence type="ECO:0000259" key="6">
    <source>
        <dbReference type="Pfam" id="PF18416"/>
    </source>
</evidence>
<dbReference type="Pfam" id="PF03067">
    <property type="entry name" value="LPMO_10"/>
    <property type="match status" value="1"/>
</dbReference>
<evidence type="ECO:0000256" key="4">
    <source>
        <dbReference type="SAM" id="SignalP"/>
    </source>
</evidence>
<evidence type="ECO:0000256" key="2">
    <source>
        <dbReference type="ARBA" id="ARBA00022669"/>
    </source>
</evidence>
<dbReference type="Pfam" id="PF18416">
    <property type="entry name" value="GbpA_2"/>
    <property type="match status" value="1"/>
</dbReference>
<keyword evidence="1" id="KW-0964">Secreted</keyword>
<evidence type="ECO:0000313" key="7">
    <source>
        <dbReference type="EMBL" id="VVN74719.1"/>
    </source>
</evidence>
<name>A0A5E7A8K8_PSEFL</name>
<evidence type="ECO:0000313" key="8">
    <source>
        <dbReference type="Proteomes" id="UP000379480"/>
    </source>
</evidence>
<dbReference type="Gene3D" id="2.70.50.50">
    <property type="entry name" value="chitin-binding protein cbp21"/>
    <property type="match status" value="1"/>
</dbReference>
<gene>
    <name evidence="7" type="primary">gbpA</name>
    <name evidence="7" type="ORF">PS723_00638</name>
</gene>
<dbReference type="InterPro" id="IPR004302">
    <property type="entry name" value="Cellulose/chitin-bd_N"/>
</dbReference>
<reference evidence="7 8" key="1">
    <citation type="submission" date="2019-09" db="EMBL/GenBank/DDBJ databases">
        <authorList>
            <person name="Chandra G."/>
            <person name="Truman W A."/>
        </authorList>
    </citation>
    <scope>NUCLEOTIDE SEQUENCE [LARGE SCALE GENOMIC DNA]</scope>
    <source>
        <strain evidence="7">PS723</strain>
    </source>
</reference>
<evidence type="ECO:0000256" key="1">
    <source>
        <dbReference type="ARBA" id="ARBA00022525"/>
    </source>
</evidence>
<dbReference type="Gene3D" id="2.60.40.2550">
    <property type="match status" value="1"/>
</dbReference>
<organism evidence="7 8">
    <name type="scientific">Pseudomonas fluorescens</name>
    <dbReference type="NCBI Taxonomy" id="294"/>
    <lineage>
        <taxon>Bacteria</taxon>
        <taxon>Pseudomonadati</taxon>
        <taxon>Pseudomonadota</taxon>
        <taxon>Gammaproteobacteria</taxon>
        <taxon>Pseudomonadales</taxon>
        <taxon>Pseudomonadaceae</taxon>
        <taxon>Pseudomonas</taxon>
    </lineage>
</organism>
<dbReference type="InterPro" id="IPR014756">
    <property type="entry name" value="Ig_E-set"/>
</dbReference>
<dbReference type="EMBL" id="CABVHY010000003">
    <property type="protein sequence ID" value="VVN74719.1"/>
    <property type="molecule type" value="Genomic_DNA"/>
</dbReference>
<feature type="domain" description="N-acetylglucosamine binding protein A" evidence="6">
    <location>
        <begin position="221"/>
        <end position="318"/>
    </location>
</feature>
<dbReference type="GO" id="GO:0008061">
    <property type="term" value="F:chitin binding"/>
    <property type="evidence" value="ECO:0007669"/>
    <property type="project" value="UniProtKB-KW"/>
</dbReference>
<dbReference type="PANTHER" id="PTHR34823:SF1">
    <property type="entry name" value="CHITIN-BINDING TYPE-4 DOMAIN-CONTAINING PROTEIN"/>
    <property type="match status" value="1"/>
</dbReference>
<dbReference type="PANTHER" id="PTHR34823">
    <property type="entry name" value="GLCNAC-BINDING PROTEIN A"/>
    <property type="match status" value="1"/>
</dbReference>
<protein>
    <submittedName>
        <fullName evidence="7">GlcNAc-binding protein A</fullName>
    </submittedName>
</protein>
<dbReference type="NCBIfam" id="NF009690">
    <property type="entry name" value="PRK13211.1"/>
    <property type="match status" value="1"/>
</dbReference>
<dbReference type="InterPro" id="IPR051024">
    <property type="entry name" value="GlcNAc_Chitin_IntDeg"/>
</dbReference>
<accession>A0A5E7A8K8</accession>